<comment type="similarity">
    <text evidence="1">Belongs to the FlgM family.</text>
</comment>
<keyword evidence="3" id="KW-0678">Repressor</keyword>
<evidence type="ECO:0000256" key="5">
    <source>
        <dbReference type="ARBA" id="ARBA00023015"/>
    </source>
</evidence>
<dbReference type="EMBL" id="VXDD01000002">
    <property type="protein sequence ID" value="KAB0302275.1"/>
    <property type="molecule type" value="Genomic_DNA"/>
</dbReference>
<keyword evidence="6" id="KW-0804">Transcription</keyword>
<evidence type="ECO:0000256" key="3">
    <source>
        <dbReference type="ARBA" id="ARBA00022491"/>
    </source>
</evidence>
<dbReference type="AlphaFoldDB" id="A0A5N3S812"/>
<sequence length="93" mass="10138">MKIDKVSGGHVPQTTLQQSSKKTADKVTRHQESAPLFEANTASIDHAQATMKSLPDIDMAKVNQIRDALAKGELNLDTKALSKAVMQFHTGHE</sequence>
<evidence type="ECO:0000313" key="11">
    <source>
        <dbReference type="EMBL" id="KAB0302275.1"/>
    </source>
</evidence>
<reference evidence="11 12" key="1">
    <citation type="submission" date="2019-09" db="EMBL/GenBank/DDBJ databases">
        <title>Vibrio Fortis S7-72.</title>
        <authorList>
            <person name="Das S.K."/>
        </authorList>
    </citation>
    <scope>NUCLEOTIDE SEQUENCE [LARGE SCALE GENOMIC DNA]</scope>
    <source>
        <strain evidence="11 12">S7-72</strain>
    </source>
</reference>
<evidence type="ECO:0000256" key="9">
    <source>
        <dbReference type="SAM" id="MobiDB-lite"/>
    </source>
</evidence>
<feature type="region of interest" description="Disordered" evidence="9">
    <location>
        <begin position="1"/>
        <end position="33"/>
    </location>
</feature>
<evidence type="ECO:0000256" key="1">
    <source>
        <dbReference type="ARBA" id="ARBA00005322"/>
    </source>
</evidence>
<feature type="compositionally biased region" description="Basic and acidic residues" evidence="9">
    <location>
        <begin position="22"/>
        <end position="32"/>
    </location>
</feature>
<feature type="domain" description="Anti-sigma-28 factor FlgM C-terminal" evidence="10">
    <location>
        <begin position="43"/>
        <end position="84"/>
    </location>
</feature>
<evidence type="ECO:0000256" key="6">
    <source>
        <dbReference type="ARBA" id="ARBA00023163"/>
    </source>
</evidence>
<evidence type="ECO:0000256" key="4">
    <source>
        <dbReference type="ARBA" id="ARBA00022795"/>
    </source>
</evidence>
<keyword evidence="4" id="KW-1005">Bacterial flagellum biogenesis</keyword>
<dbReference type="RefSeq" id="WP_150896180.1">
    <property type="nucleotide sequence ID" value="NZ_VXDD01000002.1"/>
</dbReference>
<evidence type="ECO:0000259" key="10">
    <source>
        <dbReference type="Pfam" id="PF04316"/>
    </source>
</evidence>
<dbReference type="Proteomes" id="UP000326687">
    <property type="component" value="Unassembled WGS sequence"/>
</dbReference>
<dbReference type="InterPro" id="IPR031316">
    <property type="entry name" value="FlgM_C"/>
</dbReference>
<dbReference type="GO" id="GO:0044781">
    <property type="term" value="P:bacterial-type flagellum organization"/>
    <property type="evidence" value="ECO:0007669"/>
    <property type="project" value="UniProtKB-KW"/>
</dbReference>
<evidence type="ECO:0000256" key="7">
    <source>
        <dbReference type="ARBA" id="ARBA00024739"/>
    </source>
</evidence>
<evidence type="ECO:0000256" key="2">
    <source>
        <dbReference type="ARBA" id="ARBA00017823"/>
    </source>
</evidence>
<keyword evidence="11" id="KW-0966">Cell projection</keyword>
<dbReference type="SUPFAM" id="SSF101498">
    <property type="entry name" value="Anti-sigma factor FlgM"/>
    <property type="match status" value="1"/>
</dbReference>
<comment type="function">
    <text evidence="7">Responsible for the coupling of flagellin expression to flagellar assembly by preventing expression of the flagellin genes when a component of the middle class of proteins is defective. It negatively regulates flagellar genes by inhibiting the activity of FliA by directly binding to FliA.</text>
</comment>
<evidence type="ECO:0000256" key="8">
    <source>
        <dbReference type="ARBA" id="ARBA00030117"/>
    </source>
</evidence>
<accession>A0A5N3S812</accession>
<feature type="compositionally biased region" description="Polar residues" evidence="9">
    <location>
        <begin position="12"/>
        <end position="21"/>
    </location>
</feature>
<keyword evidence="5" id="KW-0805">Transcription regulation</keyword>
<dbReference type="InterPro" id="IPR035890">
    <property type="entry name" value="Anti-sigma-28_factor_FlgM_sf"/>
</dbReference>
<gene>
    <name evidence="11" type="primary">flgM</name>
    <name evidence="11" type="ORF">F2Z80_14585</name>
</gene>
<dbReference type="NCBIfam" id="TIGR03824">
    <property type="entry name" value="FlgM_jcvi"/>
    <property type="match status" value="1"/>
</dbReference>
<evidence type="ECO:0000313" key="12">
    <source>
        <dbReference type="Proteomes" id="UP000326687"/>
    </source>
</evidence>
<name>A0A5N3S812_9VIBR</name>
<protein>
    <recommendedName>
        <fullName evidence="2">Negative regulator of flagellin synthesis</fullName>
    </recommendedName>
    <alternativeName>
        <fullName evidence="8">Anti-sigma-28 factor</fullName>
    </alternativeName>
</protein>
<comment type="caution">
    <text evidence="11">The sequence shown here is derived from an EMBL/GenBank/DDBJ whole genome shotgun (WGS) entry which is preliminary data.</text>
</comment>
<dbReference type="GO" id="GO:0045892">
    <property type="term" value="P:negative regulation of DNA-templated transcription"/>
    <property type="evidence" value="ECO:0007669"/>
    <property type="project" value="InterPro"/>
</dbReference>
<proteinExistence type="inferred from homology"/>
<dbReference type="Pfam" id="PF04316">
    <property type="entry name" value="FlgM"/>
    <property type="match status" value="1"/>
</dbReference>
<dbReference type="InterPro" id="IPR007412">
    <property type="entry name" value="FlgM"/>
</dbReference>
<organism evidence="11 12">
    <name type="scientific">Vibrio fortis</name>
    <dbReference type="NCBI Taxonomy" id="212667"/>
    <lineage>
        <taxon>Bacteria</taxon>
        <taxon>Pseudomonadati</taxon>
        <taxon>Pseudomonadota</taxon>
        <taxon>Gammaproteobacteria</taxon>
        <taxon>Vibrionales</taxon>
        <taxon>Vibrionaceae</taxon>
        <taxon>Vibrio</taxon>
    </lineage>
</organism>
<keyword evidence="11" id="KW-0282">Flagellum</keyword>
<keyword evidence="11" id="KW-0969">Cilium</keyword>